<proteinExistence type="predicted"/>
<evidence type="ECO:0000313" key="1">
    <source>
        <dbReference type="EMBL" id="KAA9014938.1"/>
    </source>
</evidence>
<dbReference type="SUPFAM" id="SSF102405">
    <property type="entry name" value="MCP/YpsA-like"/>
    <property type="match status" value="1"/>
</dbReference>
<dbReference type="RefSeq" id="WP_145986237.1">
    <property type="nucleotide sequence ID" value="NZ_JBNNIY010000010.1"/>
</dbReference>
<gene>
    <name evidence="2" type="ORF">F4U95_14975</name>
    <name evidence="1" type="ORF">F4U96_14850</name>
</gene>
<dbReference type="AlphaFoldDB" id="A0A5J5HYB5"/>
<dbReference type="Proteomes" id="UP000326364">
    <property type="component" value="Unassembled WGS sequence"/>
</dbReference>
<evidence type="ECO:0000313" key="4">
    <source>
        <dbReference type="Proteomes" id="UP000326364"/>
    </source>
</evidence>
<dbReference type="EMBL" id="VYQB01000011">
    <property type="protein sequence ID" value="KAA9014938.1"/>
    <property type="molecule type" value="Genomic_DNA"/>
</dbReference>
<evidence type="ECO:0008006" key="5">
    <source>
        <dbReference type="Google" id="ProtNLM"/>
    </source>
</evidence>
<comment type="caution">
    <text evidence="2">The sequence shown here is derived from an EMBL/GenBank/DDBJ whole genome shotgun (WGS) entry which is preliminary data.</text>
</comment>
<keyword evidence="4" id="KW-1185">Reference proteome</keyword>
<dbReference type="Proteomes" id="UP000325933">
    <property type="component" value="Unassembled WGS sequence"/>
</dbReference>
<organism evidence="2 3">
    <name type="scientific">Sphingobium limneticum</name>
    <dbReference type="NCBI Taxonomy" id="1007511"/>
    <lineage>
        <taxon>Bacteria</taxon>
        <taxon>Pseudomonadati</taxon>
        <taxon>Pseudomonadota</taxon>
        <taxon>Alphaproteobacteria</taxon>
        <taxon>Sphingomonadales</taxon>
        <taxon>Sphingomonadaceae</taxon>
        <taxon>Sphingobium</taxon>
    </lineage>
</organism>
<evidence type="ECO:0000313" key="2">
    <source>
        <dbReference type="EMBL" id="KAA9027863.1"/>
    </source>
</evidence>
<sequence>MAAILQEAAAVDQALTCLAVGTDQLFAEEALAIGIALTAVIPFEGYDRCFEGVGLEAYRNLLARSARTVMMEQTGTDQEAFLAAGVRVADDSDLLIAVWDGEPAAGLGGTADVVAHAIACGRQVLQLNPFSRTVRRLAG</sequence>
<reference evidence="3 4" key="1">
    <citation type="submission" date="2019-09" db="EMBL/GenBank/DDBJ databases">
        <authorList>
            <person name="Feng G."/>
        </authorList>
    </citation>
    <scope>NUCLEOTIDE SEQUENCE [LARGE SCALE GENOMIC DNA]</scope>
    <source>
        <strain evidence="2 3">KACC 19283</strain>
        <strain evidence="1 4">KACC 19284</strain>
    </source>
</reference>
<accession>A0A5J5HYB5</accession>
<protein>
    <recommendedName>
        <fullName evidence="5">Universal stress protein</fullName>
    </recommendedName>
</protein>
<dbReference type="EMBL" id="VYQA01000011">
    <property type="protein sequence ID" value="KAA9027863.1"/>
    <property type="molecule type" value="Genomic_DNA"/>
</dbReference>
<name>A0A5J5HYB5_9SPHN</name>
<evidence type="ECO:0000313" key="3">
    <source>
        <dbReference type="Proteomes" id="UP000325933"/>
    </source>
</evidence>
<dbReference type="Gene3D" id="3.40.50.450">
    <property type="match status" value="1"/>
</dbReference>